<dbReference type="SUPFAM" id="SSF100950">
    <property type="entry name" value="NagB/RpiA/CoA transferase-like"/>
    <property type="match status" value="1"/>
</dbReference>
<accession>A0A6I2UCR2</accession>
<protein>
    <submittedName>
        <fullName evidence="5">DeoR/GlpR transcriptional regulator</fullName>
    </submittedName>
</protein>
<dbReference type="Pfam" id="PF08220">
    <property type="entry name" value="HTH_DeoR"/>
    <property type="match status" value="1"/>
</dbReference>
<dbReference type="PANTHER" id="PTHR30363">
    <property type="entry name" value="HTH-TYPE TRANSCRIPTIONAL REGULATOR SRLR-RELATED"/>
    <property type="match status" value="1"/>
</dbReference>
<sequence>MKVNRIRKIEELLQDMHSLSIDYLCEYFNVSKNTIRRDIAEMDKSGYIKKVYGGIVLNENEPAQPEAEPEHNWVMNTTNLEEKKKIAQLAADLVEDEDVIYIDIGTTTALLLPYIENKKNVTVVTANIHAINAGVEGEKFNIIATGGTIYPPSKAFVGPSVTRSLNMYNISKFFMSTIGVSIENGATSASPLDCEIQYLIATKPGKHYLMMDDSKLDAPSLVSYNALKNFDSVIMNKKPAQKYIEHFKNNNVELIYSKY</sequence>
<dbReference type="PROSITE" id="PS00894">
    <property type="entry name" value="HTH_DEOR_1"/>
    <property type="match status" value="1"/>
</dbReference>
<dbReference type="Pfam" id="PF00455">
    <property type="entry name" value="DeoRC"/>
    <property type="match status" value="1"/>
</dbReference>
<dbReference type="SMART" id="SM01134">
    <property type="entry name" value="DeoRC"/>
    <property type="match status" value="1"/>
</dbReference>
<dbReference type="SUPFAM" id="SSF46785">
    <property type="entry name" value="Winged helix' DNA-binding domain"/>
    <property type="match status" value="1"/>
</dbReference>
<dbReference type="GO" id="GO:0003677">
    <property type="term" value="F:DNA binding"/>
    <property type="evidence" value="ECO:0007669"/>
    <property type="project" value="UniProtKB-KW"/>
</dbReference>
<dbReference type="RefSeq" id="WP_154407503.1">
    <property type="nucleotide sequence ID" value="NZ_JAQXJM010000103.1"/>
</dbReference>
<feature type="domain" description="HTH deoR-type" evidence="4">
    <location>
        <begin position="2"/>
        <end position="57"/>
    </location>
</feature>
<evidence type="ECO:0000313" key="6">
    <source>
        <dbReference type="Proteomes" id="UP000433181"/>
    </source>
</evidence>
<evidence type="ECO:0000256" key="1">
    <source>
        <dbReference type="ARBA" id="ARBA00023015"/>
    </source>
</evidence>
<dbReference type="InterPro" id="IPR001034">
    <property type="entry name" value="DeoR_HTH"/>
</dbReference>
<dbReference type="PROSITE" id="PS51000">
    <property type="entry name" value="HTH_DEOR_2"/>
    <property type="match status" value="1"/>
</dbReference>
<evidence type="ECO:0000256" key="3">
    <source>
        <dbReference type="ARBA" id="ARBA00023163"/>
    </source>
</evidence>
<keyword evidence="3" id="KW-0804">Transcription</keyword>
<reference evidence="5 6" key="1">
    <citation type="submission" date="2019-08" db="EMBL/GenBank/DDBJ databases">
        <title>In-depth cultivation of the pig gut microbiome towards novel bacterial diversity and tailored functional studies.</title>
        <authorList>
            <person name="Wylensek D."/>
            <person name="Hitch T.C.A."/>
            <person name="Clavel T."/>
        </authorList>
    </citation>
    <scope>NUCLEOTIDE SEQUENCE [LARGE SCALE GENOMIC DNA]</scope>
    <source>
        <strain evidence="5 6">WCA-693-APC-5D-A</strain>
    </source>
</reference>
<dbReference type="Gene3D" id="3.30.750.70">
    <property type="entry name" value="4-hydroxybutyrate coenzyme like domains"/>
    <property type="match status" value="1"/>
</dbReference>
<comment type="caution">
    <text evidence="5">The sequence shown here is derived from an EMBL/GenBank/DDBJ whole genome shotgun (WGS) entry which is preliminary data.</text>
</comment>
<dbReference type="InterPro" id="IPR014036">
    <property type="entry name" value="DeoR-like_C"/>
</dbReference>
<dbReference type="PANTHER" id="PTHR30363:SF60">
    <property type="entry name" value="HTH-TYPE TRANSCRIPTIONAL REGULATOR IOLR"/>
    <property type="match status" value="1"/>
</dbReference>
<keyword evidence="2" id="KW-0238">DNA-binding</keyword>
<keyword evidence="6" id="KW-1185">Reference proteome</keyword>
<dbReference type="InterPro" id="IPR036390">
    <property type="entry name" value="WH_DNA-bd_sf"/>
</dbReference>
<keyword evidence="1" id="KW-0805">Transcription regulation</keyword>
<name>A0A6I2UCR2_9FIRM</name>
<dbReference type="Gene3D" id="1.10.10.10">
    <property type="entry name" value="Winged helix-like DNA-binding domain superfamily/Winged helix DNA-binding domain"/>
    <property type="match status" value="1"/>
</dbReference>
<dbReference type="Proteomes" id="UP000433181">
    <property type="component" value="Unassembled WGS sequence"/>
</dbReference>
<evidence type="ECO:0000259" key="4">
    <source>
        <dbReference type="PROSITE" id="PS51000"/>
    </source>
</evidence>
<dbReference type="AlphaFoldDB" id="A0A6I2UCR2"/>
<dbReference type="PRINTS" id="PR00037">
    <property type="entry name" value="HTHLACR"/>
</dbReference>
<dbReference type="InterPro" id="IPR037171">
    <property type="entry name" value="NagB/RpiA_transferase-like"/>
</dbReference>
<organism evidence="5 6">
    <name type="scientific">Anaerovibrio slackiae</name>
    <dbReference type="NCBI Taxonomy" id="2652309"/>
    <lineage>
        <taxon>Bacteria</taxon>
        <taxon>Bacillati</taxon>
        <taxon>Bacillota</taxon>
        <taxon>Negativicutes</taxon>
        <taxon>Selenomonadales</taxon>
        <taxon>Selenomonadaceae</taxon>
        <taxon>Anaerovibrio</taxon>
    </lineage>
</organism>
<dbReference type="GeneID" id="96779270"/>
<proteinExistence type="predicted"/>
<dbReference type="GO" id="GO:0003700">
    <property type="term" value="F:DNA-binding transcription factor activity"/>
    <property type="evidence" value="ECO:0007669"/>
    <property type="project" value="InterPro"/>
</dbReference>
<evidence type="ECO:0000313" key="5">
    <source>
        <dbReference type="EMBL" id="MSU09328.1"/>
    </source>
</evidence>
<gene>
    <name evidence="5" type="ORF">FYJ84_10060</name>
</gene>
<evidence type="ECO:0000256" key="2">
    <source>
        <dbReference type="ARBA" id="ARBA00023125"/>
    </source>
</evidence>
<dbReference type="InterPro" id="IPR036388">
    <property type="entry name" value="WH-like_DNA-bd_sf"/>
</dbReference>
<dbReference type="SMART" id="SM00420">
    <property type="entry name" value="HTH_DEOR"/>
    <property type="match status" value="1"/>
</dbReference>
<dbReference type="EMBL" id="VUNR01000021">
    <property type="protein sequence ID" value="MSU09328.1"/>
    <property type="molecule type" value="Genomic_DNA"/>
</dbReference>
<dbReference type="InterPro" id="IPR050313">
    <property type="entry name" value="Carb_Metab_HTH_regulators"/>
</dbReference>
<dbReference type="InterPro" id="IPR018356">
    <property type="entry name" value="Tscrpt_reg_HTH_DeoR_CS"/>
</dbReference>